<dbReference type="EMBL" id="CCFA01003655">
    <property type="protein sequence ID" value="CDS01220.1"/>
    <property type="molecule type" value="Genomic_DNA"/>
</dbReference>
<protein>
    <recommendedName>
        <fullName evidence="2">F-box domain-containing protein</fullName>
    </recommendedName>
</protein>
<feature type="region of interest" description="Disordered" evidence="1">
    <location>
        <begin position="18"/>
        <end position="49"/>
    </location>
</feature>
<dbReference type="PROSITE" id="PS50181">
    <property type="entry name" value="FBOX"/>
    <property type="match status" value="1"/>
</dbReference>
<dbReference type="InterPro" id="IPR001810">
    <property type="entry name" value="F-box_dom"/>
</dbReference>
<accession>A0A0F7RXK4</accession>
<dbReference type="OrthoDB" id="2543194at2759"/>
<evidence type="ECO:0000256" key="1">
    <source>
        <dbReference type="SAM" id="MobiDB-lite"/>
    </source>
</evidence>
<organism evidence="4 5">
    <name type="scientific">Sporisorium scitamineum</name>
    <dbReference type="NCBI Taxonomy" id="49012"/>
    <lineage>
        <taxon>Eukaryota</taxon>
        <taxon>Fungi</taxon>
        <taxon>Dikarya</taxon>
        <taxon>Basidiomycota</taxon>
        <taxon>Ustilaginomycotina</taxon>
        <taxon>Ustilaginomycetes</taxon>
        <taxon>Ustilaginales</taxon>
        <taxon>Ustilaginaceae</taxon>
        <taxon>Sporisorium</taxon>
    </lineage>
</organism>
<evidence type="ECO:0000259" key="2">
    <source>
        <dbReference type="PROSITE" id="PS50181"/>
    </source>
</evidence>
<reference evidence="5" key="1">
    <citation type="submission" date="2014-06" db="EMBL/GenBank/DDBJ databases">
        <authorList>
            <person name="Berkman P.J."/>
        </authorList>
    </citation>
    <scope>NUCLEOTIDE SEQUENCE [LARGE SCALE GENOMIC DNA]</scope>
</reference>
<dbReference type="Proteomes" id="UP000242770">
    <property type="component" value="Unassembled WGS sequence"/>
</dbReference>
<feature type="domain" description="F-box" evidence="2">
    <location>
        <begin position="323"/>
        <end position="371"/>
    </location>
</feature>
<proteinExistence type="predicted"/>
<feature type="compositionally biased region" description="Basic and acidic residues" evidence="1">
    <location>
        <begin position="36"/>
        <end position="49"/>
    </location>
</feature>
<reference evidence="3" key="3">
    <citation type="submission" date="2014-06" db="EMBL/GenBank/DDBJ databases">
        <authorList>
            <person name="Ju J."/>
            <person name="Zhang J."/>
        </authorList>
    </citation>
    <scope>NUCLEOTIDE SEQUENCE</scope>
    <source>
        <strain evidence="3">SscI8</strain>
    </source>
</reference>
<sequence length="831" mass="92154">MDSDNHDLIVSQDLSTSELDSLYDSPSESSVDSDWSLDRAAGHTRDDEDESNDIRLRNLLADELESAHRAVEGFAYFNQLGSPLCRVLPDEYFDGCYGEYFGFLHDEGERHIVLKALRDQIAWTSQCIEAAHLYRLATKERTWQPVKAMSASKKLVKIEEVALDLAATLPLIRTSARPTSLRQAWDQNNHEAVISLASSLIEQRASAIAHHNIDGIRELCAALRHRFLGYEALGLSTLAVADAKRILALTGRFGSGVDVEVDEELLPILASIDEIAEQPDAVVLSSFDGTNLSRGLKRAAEDALGGSLLKRTNAGPESLLRKSTGIIQLPVEVILMVAKYLPTPDRIKLANTRYDWRSIPELWRSLEFVRMKGIGGKGWQRDTIDACVTAIQTCQRRSHNQLTSVVLKGYMTSSGVAHILEALQPSSTSLKYLAIPTCDQKQCYTHLYKRSSNLSGIDIRCFIDPPGHTSPGQEQSSLFCVGKLPFKLKTFISTQLIDCGDIAPHMAGLEVVRGVKFIRQKQLNFIDGIVRAAPTLIEWVDVVDDRWDCTQVVLGDYGVGGEQLPKNAIVFPKMRKLCALWAEHFIECVFPKLEEARLNANRGLNSLSRDASDAPSRVAAIILKSPCLKKLDILLPLSSTEQRQIFAAISTLPELEELGLWSVSSPSLSGLIEIHKSSNEKESFLILPALHTLRLCSRTHGNNKVVDRELSEVLLLRFYLKRGCKFGNAKTRTEAALLAYEPNTSYCGMTKTQRKKAINASADAAVKSGYKGDYTMLADGSKRENFKAILPNLVTSRNLCKTVDDSTSLLGQLVGRVIELDATKHFDMHRH</sequence>
<dbReference type="EMBL" id="LK056653">
    <property type="protein sequence ID" value="CDR87213.1"/>
    <property type="molecule type" value="Genomic_DNA"/>
</dbReference>
<reference evidence="4" key="2">
    <citation type="submission" date="2014-06" db="EMBL/GenBank/DDBJ databases">
        <authorList>
            <person name="Berkman J.Paul."/>
        </authorList>
    </citation>
    <scope>NUCLEOTIDE SEQUENCE [LARGE SCALE GENOMIC DNA]</scope>
</reference>
<gene>
    <name evidence="4" type="primary">SSCI61450.1</name>
    <name evidence="3" type="ORF">SPSC_00339</name>
</gene>
<evidence type="ECO:0000313" key="5">
    <source>
        <dbReference type="Proteomes" id="UP000242770"/>
    </source>
</evidence>
<dbReference type="AlphaFoldDB" id="A0A0F7RXK4"/>
<evidence type="ECO:0000313" key="4">
    <source>
        <dbReference type="EMBL" id="CDS01220.1"/>
    </source>
</evidence>
<keyword evidence="5" id="KW-1185">Reference proteome</keyword>
<evidence type="ECO:0000313" key="3">
    <source>
        <dbReference type="EMBL" id="CDR87213.1"/>
    </source>
</evidence>
<feature type="compositionally biased region" description="Low complexity" evidence="1">
    <location>
        <begin position="18"/>
        <end position="34"/>
    </location>
</feature>
<name>A0A0F7RXK4_9BASI</name>